<protein>
    <submittedName>
        <fullName evidence="3">UspA domain-containing protein</fullName>
    </submittedName>
</protein>
<dbReference type="Gene3D" id="3.40.50.620">
    <property type="entry name" value="HUPs"/>
    <property type="match status" value="1"/>
</dbReference>
<dbReference type="PANTHER" id="PTHR46268">
    <property type="entry name" value="STRESS RESPONSE PROTEIN NHAX"/>
    <property type="match status" value="1"/>
</dbReference>
<reference evidence="3 4" key="1">
    <citation type="journal article" date="2014" name="PLoS Genet.">
        <title>Phylogenetically driven sequencing of extremely halophilic archaea reveals strategies for static and dynamic osmo-response.</title>
        <authorList>
            <person name="Becker E.A."/>
            <person name="Seitzer P.M."/>
            <person name="Tritt A."/>
            <person name="Larsen D."/>
            <person name="Krusor M."/>
            <person name="Yao A.I."/>
            <person name="Wu D."/>
            <person name="Madern D."/>
            <person name="Eisen J.A."/>
            <person name="Darling A.E."/>
            <person name="Facciotti M.T."/>
        </authorList>
    </citation>
    <scope>NUCLEOTIDE SEQUENCE [LARGE SCALE GENOMIC DNA]</scope>
    <source>
        <strain evidence="3 4">DSM 18795</strain>
    </source>
</reference>
<dbReference type="InterPro" id="IPR006016">
    <property type="entry name" value="UspA"/>
</dbReference>
<dbReference type="CDD" id="cd00293">
    <property type="entry name" value="USP-like"/>
    <property type="match status" value="1"/>
</dbReference>
<dbReference type="PRINTS" id="PR01438">
    <property type="entry name" value="UNVRSLSTRESS"/>
</dbReference>
<feature type="domain" description="UspA" evidence="2">
    <location>
        <begin position="1"/>
        <end position="143"/>
    </location>
</feature>
<dbReference type="EMBL" id="AOIA01000017">
    <property type="protein sequence ID" value="ELY66501.1"/>
    <property type="molecule type" value="Genomic_DNA"/>
</dbReference>
<dbReference type="Proteomes" id="UP000011531">
    <property type="component" value="Unassembled WGS sequence"/>
</dbReference>
<organism evidence="3 4">
    <name type="scientific">Natronococcus jeotgali DSM 18795</name>
    <dbReference type="NCBI Taxonomy" id="1227498"/>
    <lineage>
        <taxon>Archaea</taxon>
        <taxon>Methanobacteriati</taxon>
        <taxon>Methanobacteriota</taxon>
        <taxon>Stenosarchaea group</taxon>
        <taxon>Halobacteria</taxon>
        <taxon>Halobacteriales</taxon>
        <taxon>Natrialbaceae</taxon>
        <taxon>Natronococcus</taxon>
    </lineage>
</organism>
<evidence type="ECO:0000313" key="3">
    <source>
        <dbReference type="EMBL" id="ELY66501.1"/>
    </source>
</evidence>
<dbReference type="AlphaFoldDB" id="L9XYL7"/>
<evidence type="ECO:0000313" key="4">
    <source>
        <dbReference type="Proteomes" id="UP000011531"/>
    </source>
</evidence>
<dbReference type="PANTHER" id="PTHR46268:SF24">
    <property type="entry name" value="UNIVERSAL STRESS PROTEIN"/>
    <property type="match status" value="1"/>
</dbReference>
<comment type="similarity">
    <text evidence="1">Belongs to the universal stress protein A family.</text>
</comment>
<dbReference type="OrthoDB" id="105697at2157"/>
<dbReference type="Pfam" id="PF00582">
    <property type="entry name" value="Usp"/>
    <property type="match status" value="1"/>
</dbReference>
<evidence type="ECO:0000256" key="1">
    <source>
        <dbReference type="ARBA" id="ARBA00008791"/>
    </source>
</evidence>
<dbReference type="RefSeq" id="WP_008419730.1">
    <property type="nucleotide sequence ID" value="NZ_AOIA01000017.1"/>
</dbReference>
<dbReference type="InterPro" id="IPR006015">
    <property type="entry name" value="Universal_stress_UspA"/>
</dbReference>
<comment type="caution">
    <text evidence="3">The sequence shown here is derived from an EMBL/GenBank/DDBJ whole genome shotgun (WGS) entry which is preliminary data.</text>
</comment>
<dbReference type="InterPro" id="IPR014729">
    <property type="entry name" value="Rossmann-like_a/b/a_fold"/>
</dbReference>
<keyword evidence="4" id="KW-1185">Reference proteome</keyword>
<gene>
    <name evidence="3" type="ORF">C492_01214</name>
</gene>
<dbReference type="STRING" id="1227498.C492_01214"/>
<sequence length="143" mass="15363">MKRVLVPLDGSESSWAALDHAAESYAGDRISVLHVVDPSPGSYAGGGYYYDPNALDRARERGEELCEDARERLRVAGVLESIAFDTAVEVGGVSRTILEYAETEDVDHVVVGSHGREGVSRILLGSVAETVARRAPVPVTIVR</sequence>
<proteinExistence type="inferred from homology"/>
<name>L9XYL7_9EURY</name>
<accession>L9XYL7</accession>
<evidence type="ECO:0000259" key="2">
    <source>
        <dbReference type="Pfam" id="PF00582"/>
    </source>
</evidence>
<dbReference type="SUPFAM" id="SSF52402">
    <property type="entry name" value="Adenine nucleotide alpha hydrolases-like"/>
    <property type="match status" value="1"/>
</dbReference>